<sequence>MTRKNKCASCKTAKLACNGGNPCSQCIKRQKKCVSQKLKNAPKETKCVRCGTNQLICTGRPCTYCEKGDKINWCVCPNTDGTDTKYATSRNTLKFYSDPKVCKPCVEYNRSHNGQWRECNGEIPCNHCNTTTRLGHYGAPSKTQHTRCAYDVREGVWLQLTDARRAKNREASPRSGEASGDNSDSYHSSDDEDYYPSSDDDNDESSDEDSDETDFNEDNGSEQDDNNNDTDDNSDSHETQDEEADTEPESHESLTPDEPEYRPQQQNEQRTQYSLILTPQPSKQTTQDSITLRQAMKLPDWLQYFEAMKTEHSQLIENGTWKIVKRPADRKVLSGRWVLRTKDGADGKIEKYKARYVARGFEQVYLLDYDETFATVIKDSSWRAIFALAAMFKWNIYQMDFVTAFLNGEVDEEIYMEQPEGFEEGGKDHVLLLLKALYGLKQAPRQWYDKLTTYLLSSGWTVSEFDPSVYLYPELGLIMGVYVDDVLITGANTDYIHRAQSELTRRFKMKDLGRCKYYLGMHVDWLKDGILVHQRNYIDKIIDRRQLQNLTSTDTPCSVTDLSAITKNKGDASTTLKNAYQAMVGELLYAAMKTRPDISHTVGVLSRYASNPSQSYMDQAIRVYQYLAKTKDTGIFFPYDSQTPLLGYSDSDWATCKDSRKSTSGWIIQLGDLVISHSSKRQRIIAQSTQEAEYVAAAELSNEMVWLQRLLIEILTHIGKKDIDIGQHNTVIKIDNDSARLLSKNPEHHRVAKHFGIRYHVLRQRVKQGVLHLERVASKDNTADLFTKALKREDFERLRDQMGMRSLTDSTSPGGVLFVASDCTVKPQQTGETSLTKK</sequence>
<organism evidence="4 5">
    <name type="scientific">Ascochyta lentis</name>
    <dbReference type="NCBI Taxonomy" id="205686"/>
    <lineage>
        <taxon>Eukaryota</taxon>
        <taxon>Fungi</taxon>
        <taxon>Dikarya</taxon>
        <taxon>Ascomycota</taxon>
        <taxon>Pezizomycotina</taxon>
        <taxon>Dothideomycetes</taxon>
        <taxon>Pleosporomycetidae</taxon>
        <taxon>Pleosporales</taxon>
        <taxon>Pleosporineae</taxon>
        <taxon>Didymellaceae</taxon>
        <taxon>Ascochyta</taxon>
    </lineage>
</organism>
<dbReference type="PANTHER" id="PTHR11439:SF463">
    <property type="entry name" value="REVERSE TRANSCRIPTASE TY1_COPIA-TYPE DOMAIN-CONTAINING PROTEIN"/>
    <property type="match status" value="1"/>
</dbReference>
<reference evidence="4" key="1">
    <citation type="submission" date="2018-12" db="EMBL/GenBank/DDBJ databases">
        <authorList>
            <person name="Syme R.A."/>
            <person name="Farfan-Caceres L."/>
            <person name="Lichtenzveig J."/>
        </authorList>
    </citation>
    <scope>NUCLEOTIDE SEQUENCE</scope>
    <source>
        <strain evidence="4">Al4</strain>
    </source>
</reference>
<feature type="compositionally biased region" description="Polar residues" evidence="2">
    <location>
        <begin position="263"/>
        <end position="287"/>
    </location>
</feature>
<dbReference type="EMBL" id="RZGK01000010">
    <property type="protein sequence ID" value="KAF9696005.1"/>
    <property type="molecule type" value="Genomic_DNA"/>
</dbReference>
<dbReference type="OrthoDB" id="3693885at2759"/>
<dbReference type="PANTHER" id="PTHR11439">
    <property type="entry name" value="GAG-POL-RELATED RETROTRANSPOSON"/>
    <property type="match status" value="1"/>
</dbReference>
<dbReference type="PROSITE" id="PS50048">
    <property type="entry name" value="ZN2_CY6_FUNGAL_2"/>
    <property type="match status" value="1"/>
</dbReference>
<feature type="region of interest" description="Disordered" evidence="2">
    <location>
        <begin position="164"/>
        <end position="287"/>
    </location>
</feature>
<dbReference type="Proteomes" id="UP000651452">
    <property type="component" value="Unassembled WGS sequence"/>
</dbReference>
<dbReference type="InterPro" id="IPR001138">
    <property type="entry name" value="Zn2Cys6_DnaBD"/>
</dbReference>
<reference evidence="4" key="2">
    <citation type="submission" date="2020-09" db="EMBL/GenBank/DDBJ databases">
        <title>Reference genome assembly for Australian Ascochyta lentis isolate Al4.</title>
        <authorList>
            <person name="Lee R.C."/>
            <person name="Farfan-Caceres L.M."/>
            <person name="Debler J.W."/>
            <person name="Williams A.H."/>
            <person name="Henares B.M."/>
        </authorList>
    </citation>
    <scope>NUCLEOTIDE SEQUENCE</scope>
    <source>
        <strain evidence="4">Al4</strain>
    </source>
</reference>
<feature type="compositionally biased region" description="Acidic residues" evidence="2">
    <location>
        <begin position="190"/>
        <end position="233"/>
    </location>
</feature>
<dbReference type="Pfam" id="PF00172">
    <property type="entry name" value="Zn_clus"/>
    <property type="match status" value="1"/>
</dbReference>
<evidence type="ECO:0000256" key="2">
    <source>
        <dbReference type="SAM" id="MobiDB-lite"/>
    </source>
</evidence>
<keyword evidence="1" id="KW-0539">Nucleus</keyword>
<dbReference type="AlphaFoldDB" id="A0A8H7J3Q2"/>
<dbReference type="CDD" id="cd00067">
    <property type="entry name" value="GAL4"/>
    <property type="match status" value="1"/>
</dbReference>
<accession>A0A8H7J3Q2</accession>
<keyword evidence="5" id="KW-1185">Reference proteome</keyword>
<gene>
    <name evidence="4" type="ORF">EKO04_006262</name>
</gene>
<name>A0A8H7J3Q2_9PLEO</name>
<dbReference type="GO" id="GO:0000981">
    <property type="term" value="F:DNA-binding transcription factor activity, RNA polymerase II-specific"/>
    <property type="evidence" value="ECO:0007669"/>
    <property type="project" value="InterPro"/>
</dbReference>
<feature type="domain" description="Zn(2)-C6 fungal-type" evidence="3">
    <location>
        <begin position="6"/>
        <end position="35"/>
    </location>
</feature>
<comment type="caution">
    <text evidence="4">The sequence shown here is derived from an EMBL/GenBank/DDBJ whole genome shotgun (WGS) entry which is preliminary data.</text>
</comment>
<evidence type="ECO:0000259" key="3">
    <source>
        <dbReference type="PROSITE" id="PS50048"/>
    </source>
</evidence>
<dbReference type="GO" id="GO:0008270">
    <property type="term" value="F:zinc ion binding"/>
    <property type="evidence" value="ECO:0007669"/>
    <property type="project" value="InterPro"/>
</dbReference>
<evidence type="ECO:0000313" key="5">
    <source>
        <dbReference type="Proteomes" id="UP000651452"/>
    </source>
</evidence>
<protein>
    <recommendedName>
        <fullName evidence="3">Zn(2)-C6 fungal-type domain-containing protein</fullName>
    </recommendedName>
</protein>
<dbReference type="InterPro" id="IPR013103">
    <property type="entry name" value="RVT_2"/>
</dbReference>
<proteinExistence type="predicted"/>
<dbReference type="Pfam" id="PF07727">
    <property type="entry name" value="RVT_2"/>
    <property type="match status" value="1"/>
</dbReference>
<evidence type="ECO:0000313" key="4">
    <source>
        <dbReference type="EMBL" id="KAF9696005.1"/>
    </source>
</evidence>
<dbReference type="CDD" id="cd09272">
    <property type="entry name" value="RNase_HI_RT_Ty1"/>
    <property type="match status" value="1"/>
</dbReference>
<evidence type="ECO:0000256" key="1">
    <source>
        <dbReference type="ARBA" id="ARBA00023242"/>
    </source>
</evidence>
<dbReference type="SUPFAM" id="SSF56672">
    <property type="entry name" value="DNA/RNA polymerases"/>
    <property type="match status" value="1"/>
</dbReference>
<dbReference type="InterPro" id="IPR043502">
    <property type="entry name" value="DNA/RNA_pol_sf"/>
</dbReference>